<dbReference type="EMBL" id="ADCY02000024">
    <property type="protein sequence ID" value="EFG30932.1"/>
    <property type="molecule type" value="Genomic_DNA"/>
</dbReference>
<evidence type="ECO:0000313" key="2">
    <source>
        <dbReference type="EMBL" id="EFG30932.1"/>
    </source>
</evidence>
<reference evidence="2 3" key="1">
    <citation type="submission" date="2010-03" db="EMBL/GenBank/DDBJ databases">
        <authorList>
            <consortium name="The Broad Institute Genome Sequencing Platform"/>
            <person name="Ward D."/>
            <person name="Earl A."/>
            <person name="Feldgarden M."/>
            <person name="Gevers D."/>
            <person name="Young S."/>
            <person name="Zeng Q."/>
            <person name="Koehrsen M."/>
            <person name="Alvarado L."/>
            <person name="Berlin A.M."/>
            <person name="Borenstein D."/>
            <person name="Chapman S.B."/>
            <person name="Chen Z."/>
            <person name="Engels R."/>
            <person name="Freedman E."/>
            <person name="Gellesch M."/>
            <person name="Goldberg J."/>
            <person name="Griggs A."/>
            <person name="Gujja S."/>
            <person name="Heilman E.R."/>
            <person name="Heiman D.I."/>
            <person name="Hepburn T.A."/>
            <person name="Howarth C."/>
            <person name="Jen D."/>
            <person name="Larson L."/>
            <person name="Mehta T."/>
            <person name="Park D."/>
            <person name="Pearson M."/>
            <person name="Richards J."/>
            <person name="Roberts A."/>
            <person name="Saif S."/>
            <person name="Shea T.D."/>
            <person name="Shenoy N."/>
            <person name="Sisk P."/>
            <person name="Stolte C."/>
            <person name="Sykes S.N."/>
            <person name="Walk T."/>
            <person name="White J."/>
            <person name="Yandava C."/>
            <person name="Izard J."/>
            <person name="Baranova O.V."/>
            <person name="Blanton J.M."/>
            <person name="Tanner A.C."/>
            <person name="Dewhirst F."/>
            <person name="Haas B."/>
            <person name="Nusbaum C."/>
            <person name="Birren B."/>
        </authorList>
    </citation>
    <scope>NUCLEOTIDE SEQUENCE [LARGE SCALE GENOMIC DNA]</scope>
    <source>
        <strain evidence="2 3">ATCC 29453</strain>
    </source>
</reference>
<name>V9HCE2_9NEIS</name>
<gene>
    <name evidence="2" type="ORF">HMPREF9021_01160</name>
</gene>
<keyword evidence="3" id="KW-1185">Reference proteome</keyword>
<feature type="compositionally biased region" description="Polar residues" evidence="1">
    <location>
        <begin position="17"/>
        <end position="26"/>
    </location>
</feature>
<proteinExistence type="predicted"/>
<organism evidence="2 3">
    <name type="scientific">Simonsiella muelleri ATCC 29453</name>
    <dbReference type="NCBI Taxonomy" id="641147"/>
    <lineage>
        <taxon>Bacteria</taxon>
        <taxon>Pseudomonadati</taxon>
        <taxon>Pseudomonadota</taxon>
        <taxon>Betaproteobacteria</taxon>
        <taxon>Neisseriales</taxon>
        <taxon>Neisseriaceae</taxon>
        <taxon>Simonsiella</taxon>
    </lineage>
</organism>
<dbReference type="AlphaFoldDB" id="V9HCE2"/>
<comment type="caution">
    <text evidence="2">The sequence shown here is derived from an EMBL/GenBank/DDBJ whole genome shotgun (WGS) entry which is preliminary data.</text>
</comment>
<dbReference type="HOGENOM" id="CLU_3358507_0_0_4"/>
<reference evidence="2 3" key="2">
    <citation type="submission" date="2011-10" db="EMBL/GenBank/DDBJ databases">
        <title>The Genome Sequence of Simonsiella muelleri ATCC 29453.</title>
        <authorList>
            <consortium name="The Broad Institute Genome Sequencing Platform"/>
            <consortium name="The Broad Institute Genome Sequencing Center for Infectious Disease"/>
            <person name="Earl A."/>
            <person name="Ward D."/>
            <person name="Feldgarden M."/>
            <person name="Gevers D."/>
            <person name="Izard J."/>
            <person name="Baranova O.V."/>
            <person name="Blanton J.M."/>
            <person name="Tanner A.C."/>
            <person name="Dewhirst F."/>
            <person name="Young S.K."/>
            <person name="Zeng Q."/>
            <person name="Gargeya S."/>
            <person name="Fitzgerald M."/>
            <person name="Haas B."/>
            <person name="Abouelleil A."/>
            <person name="Alvarado L."/>
            <person name="Arachchi H.M."/>
            <person name="Berlin A."/>
            <person name="Brown A."/>
            <person name="Chapman S.B."/>
            <person name="Chen Z."/>
            <person name="Dunbar C."/>
            <person name="Freedman E."/>
            <person name="Gearin G."/>
            <person name="Goldberg J."/>
            <person name="Griggs A."/>
            <person name="Gujja S."/>
            <person name="Heiman D."/>
            <person name="Howarth C."/>
            <person name="Larson L."/>
            <person name="Lui A."/>
            <person name="MacDonald P.J.P."/>
            <person name="Montmayeur A."/>
            <person name="Murphy C."/>
            <person name="Neiman D."/>
            <person name="Pearson M."/>
            <person name="Priest M."/>
            <person name="Roberts A."/>
            <person name="Saif S."/>
            <person name="Shea T."/>
            <person name="Shenoy N."/>
            <person name="Sisk P."/>
            <person name="Stolte C."/>
            <person name="Sykes S."/>
            <person name="Wortman J."/>
            <person name="Nusbaum C."/>
            <person name="Birren B."/>
        </authorList>
    </citation>
    <scope>NUCLEOTIDE SEQUENCE [LARGE SCALE GENOMIC DNA]</scope>
    <source>
        <strain evidence="2 3">ATCC 29453</strain>
    </source>
</reference>
<dbReference type="Proteomes" id="UP000017813">
    <property type="component" value="Unassembled WGS sequence"/>
</dbReference>
<sequence length="36" mass="4194">MSSPLSQIQYILEQRKSTNPATSYTAQLFHKDEENH</sequence>
<dbReference type="RefSeq" id="WP_002641768.1">
    <property type="nucleotide sequence ID" value="NZ_CP019448.1"/>
</dbReference>
<dbReference type="STRING" id="641147.HMPREF9021_01160"/>
<evidence type="ECO:0000256" key="1">
    <source>
        <dbReference type="SAM" id="MobiDB-lite"/>
    </source>
</evidence>
<feature type="region of interest" description="Disordered" evidence="1">
    <location>
        <begin position="16"/>
        <end position="36"/>
    </location>
</feature>
<accession>V9HCE2</accession>
<evidence type="ECO:0008006" key="4">
    <source>
        <dbReference type="Google" id="ProtNLM"/>
    </source>
</evidence>
<protein>
    <recommendedName>
        <fullName evidence="4">Phosphoribosyl-ATP pyrophosphatase</fullName>
    </recommendedName>
</protein>
<evidence type="ECO:0000313" key="3">
    <source>
        <dbReference type="Proteomes" id="UP000017813"/>
    </source>
</evidence>